<evidence type="ECO:0008006" key="3">
    <source>
        <dbReference type="Google" id="ProtNLM"/>
    </source>
</evidence>
<dbReference type="AlphaFoldDB" id="A0A3A4QZ30"/>
<evidence type="ECO:0000313" key="1">
    <source>
        <dbReference type="EMBL" id="RJP59054.1"/>
    </source>
</evidence>
<protein>
    <recommendedName>
        <fullName evidence="3">TIGR04255 family protein</fullName>
    </recommendedName>
</protein>
<dbReference type="Proteomes" id="UP000266426">
    <property type="component" value="Unassembled WGS sequence"/>
</dbReference>
<accession>A0A3A4QZ30</accession>
<name>A0A3A4QZ30_9BACT</name>
<comment type="caution">
    <text evidence="1">The sequence shown here is derived from an EMBL/GenBank/DDBJ whole genome shotgun (WGS) entry which is preliminary data.</text>
</comment>
<organism evidence="1 2">
    <name type="scientific">Candidatus Auribacter fodinae</name>
    <dbReference type="NCBI Taxonomy" id="2093366"/>
    <lineage>
        <taxon>Bacteria</taxon>
        <taxon>Pseudomonadati</taxon>
        <taxon>Candidatus Auribacterota</taxon>
        <taxon>Candidatus Auribacteria</taxon>
        <taxon>Candidatus Auribacterales</taxon>
        <taxon>Candidatus Auribacteraceae</taxon>
        <taxon>Candidatus Auribacter</taxon>
    </lineage>
</organism>
<evidence type="ECO:0000313" key="2">
    <source>
        <dbReference type="Proteomes" id="UP000266426"/>
    </source>
</evidence>
<dbReference type="EMBL" id="QZJZ01000056">
    <property type="protein sequence ID" value="RJP59054.1"/>
    <property type="molecule type" value="Genomic_DNA"/>
</dbReference>
<reference evidence="1 2" key="1">
    <citation type="journal article" date="2017" name="ISME J.">
        <title>Energy and carbon metabolisms in a deep terrestrial subsurface fluid microbial community.</title>
        <authorList>
            <person name="Momper L."/>
            <person name="Jungbluth S.P."/>
            <person name="Lee M.D."/>
            <person name="Amend J.P."/>
        </authorList>
    </citation>
    <scope>NUCLEOTIDE SEQUENCE [LARGE SCALE GENOMIC DNA]</scope>
    <source>
        <strain evidence="1">SURF_26</strain>
    </source>
</reference>
<sequence length="208" mass="24344">MKNLIEFWNIVIVGKWNRSIFTPKWIIENLDFSKTTEIEVNLTNLNLRLSDNDVILSPDKNRLMLYPRKTEDAILNKIGVISEKILTLLPHTPVTSFGINFGFLQENPNDKLLKLFNLADNKDISAVTEMQLKEIKVFKSYKTDEYILNYNVSYNQENSNIMIDMNFHHDISNLDKAKEVLSSKIVEYKNLAISFLKDVYELEYDKEE</sequence>
<proteinExistence type="predicted"/>
<gene>
    <name evidence="1" type="ORF">C4541_06925</name>
</gene>